<protein>
    <submittedName>
        <fullName evidence="1">Uncharacterized protein</fullName>
    </submittedName>
</protein>
<dbReference type="Proteomes" id="UP000092124">
    <property type="component" value="Unassembled WGS sequence"/>
</dbReference>
<dbReference type="AlphaFoldDB" id="A0A1A6H0L4"/>
<keyword evidence="2" id="KW-1185">Reference proteome</keyword>
<accession>A0A1A6H0L4</accession>
<organism evidence="1 2">
    <name type="scientific">Neotoma lepida</name>
    <name type="common">Desert woodrat</name>
    <dbReference type="NCBI Taxonomy" id="56216"/>
    <lineage>
        <taxon>Eukaryota</taxon>
        <taxon>Metazoa</taxon>
        <taxon>Chordata</taxon>
        <taxon>Craniata</taxon>
        <taxon>Vertebrata</taxon>
        <taxon>Euteleostomi</taxon>
        <taxon>Mammalia</taxon>
        <taxon>Eutheria</taxon>
        <taxon>Euarchontoglires</taxon>
        <taxon>Glires</taxon>
        <taxon>Rodentia</taxon>
        <taxon>Myomorpha</taxon>
        <taxon>Muroidea</taxon>
        <taxon>Cricetidae</taxon>
        <taxon>Neotominae</taxon>
        <taxon>Neotoma</taxon>
    </lineage>
</organism>
<gene>
    <name evidence="1" type="ORF">A6R68_13634</name>
</gene>
<name>A0A1A6H0L4_NEOLE</name>
<reference evidence="1 2" key="1">
    <citation type="submission" date="2016-06" db="EMBL/GenBank/DDBJ databases">
        <title>The Draft Genome Sequence and Annotation of the Desert Woodrat Neotoma lepida.</title>
        <authorList>
            <person name="Campbell M."/>
            <person name="Oakeson K.F."/>
            <person name="Yandell M."/>
            <person name="Halpert J.R."/>
            <person name="Dearing D."/>
        </authorList>
    </citation>
    <scope>NUCLEOTIDE SEQUENCE [LARGE SCALE GENOMIC DNA]</scope>
    <source>
        <strain evidence="1">417</strain>
        <tissue evidence="1">Liver</tissue>
    </source>
</reference>
<sequence length="18" mass="2002">MTLSMAISLPPWGMPRLT</sequence>
<dbReference type="EMBL" id="LZPO01055491">
    <property type="protein sequence ID" value="OBS71789.1"/>
    <property type="molecule type" value="Genomic_DNA"/>
</dbReference>
<evidence type="ECO:0000313" key="2">
    <source>
        <dbReference type="Proteomes" id="UP000092124"/>
    </source>
</evidence>
<proteinExistence type="predicted"/>
<comment type="caution">
    <text evidence="1">The sequence shown here is derived from an EMBL/GenBank/DDBJ whole genome shotgun (WGS) entry which is preliminary data.</text>
</comment>
<evidence type="ECO:0000313" key="1">
    <source>
        <dbReference type="EMBL" id="OBS71789.1"/>
    </source>
</evidence>